<evidence type="ECO:0000313" key="3">
    <source>
        <dbReference type="Proteomes" id="UP000009071"/>
    </source>
</evidence>
<keyword evidence="3" id="KW-1185">Reference proteome</keyword>
<keyword evidence="1" id="KW-0175">Coiled coil</keyword>
<dbReference type="eggNOG" id="ENOG5030SQW">
    <property type="taxonomic scope" value="Bacteria"/>
</dbReference>
<gene>
    <name evidence="2" type="ordered locus">DMR_25180</name>
</gene>
<dbReference type="STRING" id="573370.DMR_25180"/>
<dbReference type="EMBL" id="AP010904">
    <property type="protein sequence ID" value="BAH76009.1"/>
    <property type="molecule type" value="Genomic_DNA"/>
</dbReference>
<organism evidence="2 3">
    <name type="scientific">Solidesulfovibrio magneticus (strain ATCC 700980 / DSM 13731 / RS-1)</name>
    <name type="common">Desulfovibrio magneticus</name>
    <dbReference type="NCBI Taxonomy" id="573370"/>
    <lineage>
        <taxon>Bacteria</taxon>
        <taxon>Pseudomonadati</taxon>
        <taxon>Thermodesulfobacteriota</taxon>
        <taxon>Desulfovibrionia</taxon>
        <taxon>Desulfovibrionales</taxon>
        <taxon>Desulfovibrionaceae</taxon>
        <taxon>Solidesulfovibrio</taxon>
    </lineage>
</organism>
<dbReference type="HOGENOM" id="CLU_1493945_0_0_7"/>
<protein>
    <submittedName>
        <fullName evidence="2">Uncharacterized protein</fullName>
    </submittedName>
</protein>
<feature type="coiled-coil region" evidence="1">
    <location>
        <begin position="59"/>
        <end position="86"/>
    </location>
</feature>
<dbReference type="Proteomes" id="UP000009071">
    <property type="component" value="Chromosome"/>
</dbReference>
<sequence>MAKAKFTDEDYLACRKEGLNQKQMALRFGISEARVSVVKRRCETALEAASPQFVQVEVLARQHDALERLEKLARQATDLVELFRQSLEGDADARRKLERLAGRRGELLKAYIALLGENRKMLELDNTIKKTKFDIERVMQFQAKVMEVLQRAAPDLARQVVEELMALDATQNALDYGLKASE</sequence>
<dbReference type="KEGG" id="dma:DMR_25180"/>
<evidence type="ECO:0000313" key="2">
    <source>
        <dbReference type="EMBL" id="BAH76009.1"/>
    </source>
</evidence>
<name>C4XTL2_SOLM1</name>
<dbReference type="RefSeq" id="WP_015861188.1">
    <property type="nucleotide sequence ID" value="NC_012796.1"/>
</dbReference>
<dbReference type="AlphaFoldDB" id="C4XTL2"/>
<accession>C4XTL2</accession>
<dbReference type="OrthoDB" id="9854356at2"/>
<reference evidence="2 3" key="1">
    <citation type="journal article" date="2009" name="Genome Res.">
        <title>Whole genome sequence of Desulfovibrio magneticus strain RS-1 revealed common gene clusters in magnetotactic bacteria.</title>
        <authorList>
            <person name="Nakazawa H."/>
            <person name="Arakaki A."/>
            <person name="Narita-Yamada S."/>
            <person name="Yashiro I."/>
            <person name="Jinno K."/>
            <person name="Aoki N."/>
            <person name="Tsuruyama A."/>
            <person name="Okamura Y."/>
            <person name="Tanikawa S."/>
            <person name="Fujita N."/>
            <person name="Takeyama H."/>
            <person name="Matsunaga T."/>
        </authorList>
    </citation>
    <scope>NUCLEOTIDE SEQUENCE [LARGE SCALE GENOMIC DNA]</scope>
    <source>
        <strain evidence="3">ATCC 700980 / DSM 13731 / RS-1</strain>
    </source>
</reference>
<proteinExistence type="predicted"/>
<evidence type="ECO:0000256" key="1">
    <source>
        <dbReference type="SAM" id="Coils"/>
    </source>
</evidence>